<dbReference type="Gene3D" id="1.10.10.10">
    <property type="entry name" value="Winged helix-like DNA-binding domain superfamily/Winged helix DNA-binding domain"/>
    <property type="match status" value="1"/>
</dbReference>
<evidence type="ECO:0000256" key="5">
    <source>
        <dbReference type="ARBA" id="ARBA00023159"/>
    </source>
</evidence>
<dbReference type="InterPro" id="IPR005119">
    <property type="entry name" value="LysR_subst-bd"/>
</dbReference>
<keyword evidence="2" id="KW-0536">Nodulation</keyword>
<dbReference type="EMBL" id="JACIEC010000009">
    <property type="protein sequence ID" value="MBB4145660.1"/>
    <property type="molecule type" value="Genomic_DNA"/>
</dbReference>
<feature type="domain" description="HTH lysR-type" evidence="7">
    <location>
        <begin position="9"/>
        <end position="66"/>
    </location>
</feature>
<dbReference type="Pfam" id="PF00126">
    <property type="entry name" value="HTH_1"/>
    <property type="match status" value="1"/>
</dbReference>
<accession>A0A7W6PRW2</accession>
<dbReference type="CDD" id="cd08459">
    <property type="entry name" value="PBP2_DntR_NahR_LinR_like"/>
    <property type="match status" value="1"/>
</dbReference>
<protein>
    <submittedName>
        <fullName evidence="8">DNA-binding transcriptional LysR family regulator</fullName>
    </submittedName>
</protein>
<evidence type="ECO:0000313" key="9">
    <source>
        <dbReference type="Proteomes" id="UP000519897"/>
    </source>
</evidence>
<keyword evidence="5" id="KW-0010">Activator</keyword>
<evidence type="ECO:0000256" key="6">
    <source>
        <dbReference type="ARBA" id="ARBA00023163"/>
    </source>
</evidence>
<evidence type="ECO:0000256" key="2">
    <source>
        <dbReference type="ARBA" id="ARBA00022458"/>
    </source>
</evidence>
<reference evidence="8 9" key="1">
    <citation type="submission" date="2020-08" db="EMBL/GenBank/DDBJ databases">
        <title>Genomic Encyclopedia of Type Strains, Phase IV (KMG-IV): sequencing the most valuable type-strain genomes for metagenomic binning, comparative biology and taxonomic classification.</title>
        <authorList>
            <person name="Goeker M."/>
        </authorList>
    </citation>
    <scope>NUCLEOTIDE SEQUENCE [LARGE SCALE GENOMIC DNA]</scope>
    <source>
        <strain evidence="8 9">DSM 29514</strain>
    </source>
</reference>
<dbReference type="SUPFAM" id="SSF53850">
    <property type="entry name" value="Periplasmic binding protein-like II"/>
    <property type="match status" value="1"/>
</dbReference>
<dbReference type="InterPro" id="IPR036388">
    <property type="entry name" value="WH-like_DNA-bd_sf"/>
</dbReference>
<organism evidence="8 9">
    <name type="scientific">Rhizobium rhizoryzae</name>
    <dbReference type="NCBI Taxonomy" id="451876"/>
    <lineage>
        <taxon>Bacteria</taxon>
        <taxon>Pseudomonadati</taxon>
        <taxon>Pseudomonadota</taxon>
        <taxon>Alphaproteobacteria</taxon>
        <taxon>Hyphomicrobiales</taxon>
        <taxon>Rhizobiaceae</taxon>
        <taxon>Rhizobium/Agrobacterium group</taxon>
        <taxon>Rhizobium</taxon>
    </lineage>
</organism>
<dbReference type="PANTHER" id="PTHR30118">
    <property type="entry name" value="HTH-TYPE TRANSCRIPTIONAL REGULATOR LEUO-RELATED"/>
    <property type="match status" value="1"/>
</dbReference>
<evidence type="ECO:0000256" key="1">
    <source>
        <dbReference type="ARBA" id="ARBA00009437"/>
    </source>
</evidence>
<keyword evidence="3" id="KW-0805">Transcription regulation</keyword>
<dbReference type="Gene3D" id="3.40.190.10">
    <property type="entry name" value="Periplasmic binding protein-like II"/>
    <property type="match status" value="2"/>
</dbReference>
<comment type="caution">
    <text evidence="8">The sequence shown here is derived from an EMBL/GenBank/DDBJ whole genome shotgun (WGS) entry which is preliminary data.</text>
</comment>
<name>A0A7W6PRW2_9HYPH</name>
<dbReference type="InterPro" id="IPR050389">
    <property type="entry name" value="LysR-type_TF"/>
</dbReference>
<evidence type="ECO:0000256" key="3">
    <source>
        <dbReference type="ARBA" id="ARBA00023015"/>
    </source>
</evidence>
<gene>
    <name evidence="8" type="ORF">GGQ72_004225</name>
</gene>
<evidence type="ECO:0000256" key="4">
    <source>
        <dbReference type="ARBA" id="ARBA00023125"/>
    </source>
</evidence>
<dbReference type="Proteomes" id="UP000519897">
    <property type="component" value="Unassembled WGS sequence"/>
</dbReference>
<dbReference type="PRINTS" id="PR00039">
    <property type="entry name" value="HTHLYSR"/>
</dbReference>
<evidence type="ECO:0000313" key="8">
    <source>
        <dbReference type="EMBL" id="MBB4145660.1"/>
    </source>
</evidence>
<dbReference type="SUPFAM" id="SSF46785">
    <property type="entry name" value="Winged helix' DNA-binding domain"/>
    <property type="match status" value="1"/>
</dbReference>
<comment type="similarity">
    <text evidence="1">Belongs to the LysR transcriptional regulatory family.</text>
</comment>
<dbReference type="RefSeq" id="WP_165130621.1">
    <property type="nucleotide sequence ID" value="NZ_CP049249.1"/>
</dbReference>
<dbReference type="PANTHER" id="PTHR30118:SF15">
    <property type="entry name" value="TRANSCRIPTIONAL REGULATORY PROTEIN"/>
    <property type="match status" value="1"/>
</dbReference>
<sequence length="305" mass="34640">MNKMNLNTLDLNLLKVFVAVWDLRSISAAGDRLGLTQPAISHALKRLREHFSDPLFLRVGHRMQPTDMAQRLYEPLNRALKIIAETVLNSEEFDPATSDRSFTIAMSDISEFYCLPKLLVYLQHNAPSIRIKSVQLDAQSAATSLRTGQIDLVLGYMPHLAEPDFISKFVLEDWFICLIASSHLFKSAELTQNDFSNLTFVEVATHATGYRMVDTYLTQQEVRRDVALRLEHYINVPQVIQNSQYAAIFPNSASQKVNANGDFRLLSIPFAIPRIDVKIHIHATFKQDSGIRWMQDAVVASHRIE</sequence>
<keyword evidence="4 8" id="KW-0238">DNA-binding</keyword>
<dbReference type="Pfam" id="PF03466">
    <property type="entry name" value="LysR_substrate"/>
    <property type="match status" value="1"/>
</dbReference>
<dbReference type="InterPro" id="IPR000847">
    <property type="entry name" value="LysR_HTH_N"/>
</dbReference>
<dbReference type="GO" id="GO:0003700">
    <property type="term" value="F:DNA-binding transcription factor activity"/>
    <property type="evidence" value="ECO:0007669"/>
    <property type="project" value="InterPro"/>
</dbReference>
<keyword evidence="6" id="KW-0804">Transcription</keyword>
<keyword evidence="9" id="KW-1185">Reference proteome</keyword>
<proteinExistence type="inferred from homology"/>
<dbReference type="InterPro" id="IPR036390">
    <property type="entry name" value="WH_DNA-bd_sf"/>
</dbReference>
<evidence type="ECO:0000259" key="7">
    <source>
        <dbReference type="PROSITE" id="PS50931"/>
    </source>
</evidence>
<dbReference type="PROSITE" id="PS50931">
    <property type="entry name" value="HTH_LYSR"/>
    <property type="match status" value="1"/>
</dbReference>
<dbReference type="AlphaFoldDB" id="A0A7W6PRW2"/>
<dbReference type="GO" id="GO:0003677">
    <property type="term" value="F:DNA binding"/>
    <property type="evidence" value="ECO:0007669"/>
    <property type="project" value="UniProtKB-KW"/>
</dbReference>